<accession>A0A166HSN6</accession>
<evidence type="ECO:0000313" key="1">
    <source>
        <dbReference type="EMBL" id="KZP19188.1"/>
    </source>
</evidence>
<evidence type="ECO:0000313" key="2">
    <source>
        <dbReference type="Proteomes" id="UP000076532"/>
    </source>
</evidence>
<proteinExistence type="predicted"/>
<dbReference type="AlphaFoldDB" id="A0A166HSN6"/>
<organism evidence="1 2">
    <name type="scientific">Athelia psychrophila</name>
    <dbReference type="NCBI Taxonomy" id="1759441"/>
    <lineage>
        <taxon>Eukaryota</taxon>
        <taxon>Fungi</taxon>
        <taxon>Dikarya</taxon>
        <taxon>Basidiomycota</taxon>
        <taxon>Agaricomycotina</taxon>
        <taxon>Agaricomycetes</taxon>
        <taxon>Agaricomycetidae</taxon>
        <taxon>Atheliales</taxon>
        <taxon>Atheliaceae</taxon>
        <taxon>Athelia</taxon>
    </lineage>
</organism>
<sequence>MPPCGTVNLLTFHVLSEELNELDRVESRTTVQGGCAAVQAFTRTIGRNPTPM</sequence>
<protein>
    <submittedName>
        <fullName evidence="1">Uncharacterized protein</fullName>
    </submittedName>
</protein>
<name>A0A166HSN6_9AGAM</name>
<dbReference type="EMBL" id="KV417566">
    <property type="protein sequence ID" value="KZP19188.1"/>
    <property type="molecule type" value="Genomic_DNA"/>
</dbReference>
<reference evidence="1 2" key="1">
    <citation type="journal article" date="2016" name="Mol. Biol. Evol.">
        <title>Comparative Genomics of Early-Diverging Mushroom-Forming Fungi Provides Insights into the Origins of Lignocellulose Decay Capabilities.</title>
        <authorList>
            <person name="Nagy L.G."/>
            <person name="Riley R."/>
            <person name="Tritt A."/>
            <person name="Adam C."/>
            <person name="Daum C."/>
            <person name="Floudas D."/>
            <person name="Sun H."/>
            <person name="Yadav J.S."/>
            <person name="Pangilinan J."/>
            <person name="Larsson K.H."/>
            <person name="Matsuura K."/>
            <person name="Barry K."/>
            <person name="Labutti K."/>
            <person name="Kuo R."/>
            <person name="Ohm R.A."/>
            <person name="Bhattacharya S.S."/>
            <person name="Shirouzu T."/>
            <person name="Yoshinaga Y."/>
            <person name="Martin F.M."/>
            <person name="Grigoriev I.V."/>
            <person name="Hibbett D.S."/>
        </authorList>
    </citation>
    <scope>NUCLEOTIDE SEQUENCE [LARGE SCALE GENOMIC DNA]</scope>
    <source>
        <strain evidence="1 2">CBS 109695</strain>
    </source>
</reference>
<feature type="non-terminal residue" evidence="1">
    <location>
        <position position="52"/>
    </location>
</feature>
<keyword evidence="2" id="KW-1185">Reference proteome</keyword>
<gene>
    <name evidence="1" type="ORF">FIBSPDRAFT_863129</name>
</gene>
<dbReference type="Proteomes" id="UP000076532">
    <property type="component" value="Unassembled WGS sequence"/>
</dbReference>